<name>X0WVJ4_9ZZZZ</name>
<evidence type="ECO:0000313" key="1">
    <source>
        <dbReference type="EMBL" id="GAG34700.1"/>
    </source>
</evidence>
<dbReference type="AlphaFoldDB" id="X0WVJ4"/>
<comment type="caution">
    <text evidence="1">The sequence shown here is derived from an EMBL/GenBank/DDBJ whole genome shotgun (WGS) entry which is preliminary data.</text>
</comment>
<protein>
    <submittedName>
        <fullName evidence="1">Uncharacterized protein</fullName>
    </submittedName>
</protein>
<dbReference type="EMBL" id="BARS01045614">
    <property type="protein sequence ID" value="GAG34700.1"/>
    <property type="molecule type" value="Genomic_DNA"/>
</dbReference>
<proteinExistence type="predicted"/>
<accession>X0WVJ4</accession>
<feature type="non-terminal residue" evidence="1">
    <location>
        <position position="1"/>
    </location>
</feature>
<reference evidence="1" key="1">
    <citation type="journal article" date="2014" name="Front. Microbiol.">
        <title>High frequency of phylogenetically diverse reductive dehalogenase-homologous genes in deep subseafloor sedimentary metagenomes.</title>
        <authorList>
            <person name="Kawai M."/>
            <person name="Futagami T."/>
            <person name="Toyoda A."/>
            <person name="Takaki Y."/>
            <person name="Nishi S."/>
            <person name="Hori S."/>
            <person name="Arai W."/>
            <person name="Tsubouchi T."/>
            <person name="Morono Y."/>
            <person name="Uchiyama I."/>
            <person name="Ito T."/>
            <person name="Fujiyama A."/>
            <person name="Inagaki F."/>
            <person name="Takami H."/>
        </authorList>
    </citation>
    <scope>NUCLEOTIDE SEQUENCE</scope>
    <source>
        <strain evidence="1">Expedition CK06-06</strain>
    </source>
</reference>
<organism evidence="1">
    <name type="scientific">marine sediment metagenome</name>
    <dbReference type="NCBI Taxonomy" id="412755"/>
    <lineage>
        <taxon>unclassified sequences</taxon>
        <taxon>metagenomes</taxon>
        <taxon>ecological metagenomes</taxon>
    </lineage>
</organism>
<sequence>QCRTPYEKLSEKEKESDREWADKVIKILA</sequence>
<gene>
    <name evidence="1" type="ORF">S01H1_68766</name>
</gene>